<dbReference type="Gene3D" id="3.10.620.30">
    <property type="match status" value="1"/>
</dbReference>
<keyword evidence="1" id="KW-0812">Transmembrane</keyword>
<dbReference type="Pfam" id="PF01841">
    <property type="entry name" value="Transglut_core"/>
    <property type="match status" value="1"/>
</dbReference>
<proteinExistence type="predicted"/>
<comment type="caution">
    <text evidence="4">The sequence shown here is derived from an EMBL/GenBank/DDBJ whole genome shotgun (WGS) entry which is preliminary data.</text>
</comment>
<dbReference type="SUPFAM" id="SSF54001">
    <property type="entry name" value="Cysteine proteinases"/>
    <property type="match status" value="1"/>
</dbReference>
<evidence type="ECO:0000259" key="2">
    <source>
        <dbReference type="Pfam" id="PF01841"/>
    </source>
</evidence>
<dbReference type="Pfam" id="PF12969">
    <property type="entry name" value="DUF3857"/>
    <property type="match status" value="1"/>
</dbReference>
<dbReference type="Pfam" id="PF10754">
    <property type="entry name" value="DUF2569"/>
    <property type="match status" value="1"/>
</dbReference>
<dbReference type="InterPro" id="IPR019690">
    <property type="entry name" value="DUF2569"/>
</dbReference>
<feature type="transmembrane region" description="Helical" evidence="1">
    <location>
        <begin position="791"/>
        <end position="812"/>
    </location>
</feature>
<feature type="domain" description="DUF3857" evidence="3">
    <location>
        <begin position="125"/>
        <end position="290"/>
    </location>
</feature>
<feature type="transmembrane region" description="Helical" evidence="1">
    <location>
        <begin position="819"/>
        <end position="837"/>
    </location>
</feature>
<evidence type="ECO:0000313" key="5">
    <source>
        <dbReference type="Proteomes" id="UP001593833"/>
    </source>
</evidence>
<keyword evidence="1" id="KW-1133">Transmembrane helix</keyword>
<feature type="non-terminal residue" evidence="4">
    <location>
        <position position="1"/>
    </location>
</feature>
<gene>
    <name evidence="4" type="ORF">ACFL6M_01375</name>
</gene>
<organism evidence="4 5">
    <name type="scientific">Eiseniibacteriota bacterium</name>
    <dbReference type="NCBI Taxonomy" id="2212470"/>
    <lineage>
        <taxon>Bacteria</taxon>
        <taxon>Candidatus Eiseniibacteriota</taxon>
    </lineage>
</organism>
<evidence type="ECO:0000313" key="4">
    <source>
        <dbReference type="EMBL" id="MFC1572225.1"/>
    </source>
</evidence>
<dbReference type="Gene3D" id="2.60.40.3140">
    <property type="match status" value="1"/>
</dbReference>
<protein>
    <submittedName>
        <fullName evidence="4">DUF2569 family protein</fullName>
    </submittedName>
</protein>
<dbReference type="InterPro" id="IPR038765">
    <property type="entry name" value="Papain-like_cys_pep_sf"/>
</dbReference>
<reference evidence="4 5" key="1">
    <citation type="submission" date="2024-09" db="EMBL/GenBank/DDBJ databases">
        <authorList>
            <person name="D'Angelo T."/>
        </authorList>
    </citation>
    <scope>NUCLEOTIDE SEQUENCE [LARGE SCALE GENOMIC DNA]</scope>
    <source>
        <strain evidence="4">SAG AM-320-E07</strain>
    </source>
</reference>
<feature type="domain" description="Transglutaminase-like" evidence="2">
    <location>
        <begin position="347"/>
        <end position="442"/>
    </location>
</feature>
<dbReference type="Proteomes" id="UP001593833">
    <property type="component" value="Unassembled WGS sequence"/>
</dbReference>
<dbReference type="EMBL" id="JBHPKH010000007">
    <property type="protein sequence ID" value="MFC1572225.1"/>
    <property type="molecule type" value="Genomic_DNA"/>
</dbReference>
<name>A0ABV6YIR0_UNCEI</name>
<dbReference type="InterPro" id="IPR002931">
    <property type="entry name" value="Transglutaminase-like"/>
</dbReference>
<dbReference type="InterPro" id="IPR024618">
    <property type="entry name" value="DUF3857"/>
</dbReference>
<accession>A0ABV6YIR0</accession>
<sequence>VRMGPWAKPMQPEYWDCLEQYVALRPTPSKDVSLTSEGQVCVCAIGDRSKARACGILPRFRFLQRLITLLLLLATPCETLATYTVSPPPDWIEPAPRMDTTTSPQDHQEGGQLIQLIDNQVNVETQEYYSLVRSAIANESGLQSGSRVTFEFDPVYEELVLHHVGIRRDGEFLDQLESGNIEVIQQESELYRDVLHGHLSVVIFLRDVRVGDVIESCGTLRGWNPILGNRYTNTFVIPASQFVEHRRLRVLFGESHQISRRSHGVVPEPEHRNHAGVTELLWDLKNVPGVKEEGDVPSWYHPFSFVVLSEFENWSSVADWGVRLYPIPAVLDEGLRKEISQWKQQYDSLEEQALAALRFAQEEVRYLGFQMGPGSYEPAPPREVLDRRYGDCKDKALLLCTLYHHLGIEAHPAFVHTAGLHTIEEWLPTPLAFNHVIVQARIGSQTYWVDPTQTHERGILSRRPVPQYRRALVVHPGATALSEIQDVGGAGSRIHVEERFKVAQYDSTVILDVQTIYEGRNANELRRALAHTDGDEYESNCLNFYAGTYPQIELLQPFQIDDDEDQNRISVSEHYAIEDFWRQQEAQGLHECEIVAHNISSALYYPSAKLRTMPLAVFHPVVRTHTVEIEMPEAWDLEDYNGQRIRLDYILRSKSDSVEPEKVPSYLADLDRIDRTLSFILYVDPEFTGDAASMNWGVLLAGSLWGLLLAIAAVAYNRRTKRTLPPIDPADGSHHSPDIRGWLILVAIGVVIRPFYIVFVMFSDLTAYSAESWAVLCTPGGAGYHPLWEPILIMELLGQIAFLILSVLILLLFFKKRRALPRVFIASLIATLVFSGMDHVLGEMIPAVAQDAGNDSMKQLVRAVIQAAVWAPYFSVSKRVKATFVH</sequence>
<keyword evidence="5" id="KW-1185">Reference proteome</keyword>
<feature type="transmembrane region" description="Helical" evidence="1">
    <location>
        <begin position="696"/>
        <end position="716"/>
    </location>
</feature>
<feature type="transmembrane region" description="Helical" evidence="1">
    <location>
        <begin position="742"/>
        <end position="762"/>
    </location>
</feature>
<evidence type="ECO:0000256" key="1">
    <source>
        <dbReference type="SAM" id="Phobius"/>
    </source>
</evidence>
<keyword evidence="1" id="KW-0472">Membrane</keyword>
<evidence type="ECO:0000259" key="3">
    <source>
        <dbReference type="Pfam" id="PF12969"/>
    </source>
</evidence>